<accession>A0A7Z1S0N4</accession>
<dbReference type="EMBL" id="MDBS01000061">
    <property type="protein sequence ID" value="PMP24885.1"/>
    <property type="molecule type" value="Genomic_DNA"/>
</dbReference>
<protein>
    <submittedName>
        <fullName evidence="1">Uncharacterized protein</fullName>
    </submittedName>
</protein>
<reference evidence="1" key="1">
    <citation type="submission" date="2016-07" db="EMBL/GenBank/DDBJ databases">
        <authorList>
            <person name="Kauffman K."/>
            <person name="Arevalo P."/>
            <person name="Polz M.F."/>
        </authorList>
    </citation>
    <scope>NUCLEOTIDE SEQUENCE</scope>
    <source>
        <strain evidence="1">10N.222.46.E12</strain>
    </source>
</reference>
<dbReference type="AlphaFoldDB" id="A0A7Z1S0N4"/>
<sequence>MMLITATTLTSLVAVVLTTATQPQIVTFDIKQTLDSYQEALIKSGLDDNEHTSMLRTFDHQLRGILDEYAQEQNLVIVVPGAVISGTPSRTDVIQRHLINKLKGHHDGA</sequence>
<organism evidence="1">
    <name type="scientific">Vibrio cyclitrophicus</name>
    <dbReference type="NCBI Taxonomy" id="47951"/>
    <lineage>
        <taxon>Bacteria</taxon>
        <taxon>Pseudomonadati</taxon>
        <taxon>Pseudomonadota</taxon>
        <taxon>Gammaproteobacteria</taxon>
        <taxon>Vibrionales</taxon>
        <taxon>Vibrionaceae</taxon>
        <taxon>Vibrio</taxon>
    </lineage>
</organism>
<dbReference type="InterPro" id="IPR014115">
    <property type="entry name" value="TrbI_Ftype"/>
</dbReference>
<evidence type="ECO:0000313" key="1">
    <source>
        <dbReference type="EMBL" id="PMP24885.1"/>
    </source>
</evidence>
<reference evidence="1" key="2">
    <citation type="journal article" date="2018" name="Nature">
        <title>A major lineage of non-tailed dsDNA viruses as unrecognized killers of marine bacteria.</title>
        <authorList>
            <person name="Kauffman K.M."/>
            <person name="Hussain F.A."/>
            <person name="Yang J."/>
            <person name="Arevalo P."/>
            <person name="Brown J.M."/>
            <person name="Chang W.K."/>
            <person name="VanInsberghe D."/>
            <person name="Elsherbini J."/>
            <person name="Sharma R.S."/>
            <person name="Cutler M.B."/>
            <person name="Kelly L."/>
            <person name="Polz M.F."/>
        </authorList>
    </citation>
    <scope>NUCLEOTIDE SEQUENCE</scope>
    <source>
        <strain evidence="1">10N.222.46.E12</strain>
    </source>
</reference>
<dbReference type="Pfam" id="PF09677">
    <property type="entry name" value="TrbI_Ftype"/>
    <property type="match status" value="1"/>
</dbReference>
<proteinExistence type="predicted"/>
<gene>
    <name evidence="1" type="ORF">BCS90_24965</name>
</gene>
<name>A0A7Z1S0N4_9VIBR</name>
<comment type="caution">
    <text evidence="1">The sequence shown here is derived from an EMBL/GenBank/DDBJ whole genome shotgun (WGS) entry which is preliminary data.</text>
</comment>